<accession>A0A914HDW0</accession>
<dbReference type="AlphaFoldDB" id="A0A914HDW0"/>
<keyword evidence="2" id="KW-1185">Reference proteome</keyword>
<evidence type="ECO:0000313" key="3">
    <source>
        <dbReference type="WBParaSite" id="Gr19_v10_g1623.t1"/>
    </source>
</evidence>
<keyword evidence="1" id="KW-0732">Signal</keyword>
<reference evidence="3" key="1">
    <citation type="submission" date="2022-11" db="UniProtKB">
        <authorList>
            <consortium name="WormBaseParasite"/>
        </authorList>
    </citation>
    <scope>IDENTIFICATION</scope>
</reference>
<organism evidence="2 3">
    <name type="scientific">Globodera rostochiensis</name>
    <name type="common">Golden nematode worm</name>
    <name type="synonym">Heterodera rostochiensis</name>
    <dbReference type="NCBI Taxonomy" id="31243"/>
    <lineage>
        <taxon>Eukaryota</taxon>
        <taxon>Metazoa</taxon>
        <taxon>Ecdysozoa</taxon>
        <taxon>Nematoda</taxon>
        <taxon>Chromadorea</taxon>
        <taxon>Rhabditida</taxon>
        <taxon>Tylenchina</taxon>
        <taxon>Tylenchomorpha</taxon>
        <taxon>Tylenchoidea</taxon>
        <taxon>Heteroderidae</taxon>
        <taxon>Heteroderinae</taxon>
        <taxon>Globodera</taxon>
    </lineage>
</organism>
<evidence type="ECO:0000313" key="2">
    <source>
        <dbReference type="Proteomes" id="UP000887572"/>
    </source>
</evidence>
<sequence>MASSYAITAHPLPAFLFVVLFVFHPSSSQPAAWPSTSYSPYFQSLFSAANSPVAAFPSGAGAQAPAIPVSGGAAASPVGYGGGIL</sequence>
<feature type="signal peptide" evidence="1">
    <location>
        <begin position="1"/>
        <end position="28"/>
    </location>
</feature>
<evidence type="ECO:0000256" key="1">
    <source>
        <dbReference type="SAM" id="SignalP"/>
    </source>
</evidence>
<proteinExistence type="predicted"/>
<dbReference type="WBParaSite" id="Gr19_v10_g1623.t1">
    <property type="protein sequence ID" value="Gr19_v10_g1623.t1"/>
    <property type="gene ID" value="Gr19_v10_g1623"/>
</dbReference>
<name>A0A914HDW0_GLORO</name>
<dbReference type="Proteomes" id="UP000887572">
    <property type="component" value="Unplaced"/>
</dbReference>
<protein>
    <submittedName>
        <fullName evidence="3">Uncharacterized protein</fullName>
    </submittedName>
</protein>
<feature type="chain" id="PRO_5037916594" evidence="1">
    <location>
        <begin position="29"/>
        <end position="85"/>
    </location>
</feature>